<feature type="transmembrane region" description="Helical" evidence="9">
    <location>
        <begin position="270"/>
        <end position="291"/>
    </location>
</feature>
<dbReference type="EMBL" id="JACRTG010000029">
    <property type="protein sequence ID" value="MBC8589009.1"/>
    <property type="molecule type" value="Genomic_DNA"/>
</dbReference>
<evidence type="ECO:0000256" key="9">
    <source>
        <dbReference type="SAM" id="Phobius"/>
    </source>
</evidence>
<feature type="transmembrane region" description="Helical" evidence="9">
    <location>
        <begin position="383"/>
        <end position="404"/>
    </location>
</feature>
<evidence type="ECO:0000256" key="7">
    <source>
        <dbReference type="ARBA" id="ARBA00023136"/>
    </source>
</evidence>
<feature type="transmembrane region" description="Helical" evidence="9">
    <location>
        <begin position="189"/>
        <end position="208"/>
    </location>
</feature>
<evidence type="ECO:0000256" key="8">
    <source>
        <dbReference type="PIRNR" id="PIRNR002869"/>
    </source>
</evidence>
<keyword evidence="5 8" id="KW-0573">Peptidoglycan synthesis</keyword>
<evidence type="ECO:0000256" key="5">
    <source>
        <dbReference type="ARBA" id="ARBA00022984"/>
    </source>
</evidence>
<dbReference type="Pfam" id="PF03023">
    <property type="entry name" value="MurJ"/>
    <property type="match status" value="1"/>
</dbReference>
<protein>
    <recommendedName>
        <fullName evidence="8">Lipid II flippase</fullName>
    </recommendedName>
</protein>
<feature type="transmembrane region" description="Helical" evidence="9">
    <location>
        <begin position="410"/>
        <end position="432"/>
    </location>
</feature>
<evidence type="ECO:0000313" key="11">
    <source>
        <dbReference type="Proteomes" id="UP000601171"/>
    </source>
</evidence>
<dbReference type="GO" id="GO:0034204">
    <property type="term" value="P:lipid translocation"/>
    <property type="evidence" value="ECO:0007669"/>
    <property type="project" value="TreeGrafter"/>
</dbReference>
<keyword evidence="7 8" id="KW-0472">Membrane</keyword>
<evidence type="ECO:0000256" key="4">
    <source>
        <dbReference type="ARBA" id="ARBA00022960"/>
    </source>
</evidence>
<feature type="transmembrane region" description="Helical" evidence="9">
    <location>
        <begin position="90"/>
        <end position="111"/>
    </location>
</feature>
<evidence type="ECO:0000256" key="3">
    <source>
        <dbReference type="ARBA" id="ARBA00022692"/>
    </source>
</evidence>
<keyword evidence="8" id="KW-0961">Cell wall biogenesis/degradation</keyword>
<sequence length="501" mass="55734">MVTLNKIKKSVLSIVSYGIIARVLTFFKGILLAYYIGSNYEMDSYLVAFSLTMLLTKIISEGLTISLVPKLQESHRKEGLDGRNRLANNMINSFSLLSLTLILIGFIIAPLAIKAHGPGLVGEEFLRGVKLFRIGIFIVTFEFIRAILLGYLQSLHRFKAGPKSGVANPLIYIIYLVALSKYFGLEGLMIAGIIAIIAQIYIVYKACLKDGYKYKFYIALRDKQFTGTLTFLLPVMINIVINEIILTVNKTMGSVLEKGTIAQLNYANDIITLIVGIFIAAFVIAIYPILAENYDDNEYKNLKQTINDSLKIIALIAISVAIILITLSVPIVRLFYERGDFGYDATIITAGFLRYYAIGIIGTSMILLLIRIFYAIRDLKSPIIFGIMSLVMNVILNYLLIKIIGAKGIALGTSLSVIITAIYGICSLNFKLKFILWKDMFMKLCKYILAGIIMALIITIIYTLLSGVFGNTLIGNLVLILISALPGIAIFGRIIWRIERQ</sequence>
<comment type="similarity">
    <text evidence="8">Belongs to the MurJ/MviN family.</text>
</comment>
<dbReference type="GO" id="GO:0009252">
    <property type="term" value="P:peptidoglycan biosynthetic process"/>
    <property type="evidence" value="ECO:0007669"/>
    <property type="project" value="UniProtKB-UniRule"/>
</dbReference>
<feature type="transmembrane region" description="Helical" evidence="9">
    <location>
        <begin position="444"/>
        <end position="465"/>
    </location>
</feature>
<evidence type="ECO:0000256" key="6">
    <source>
        <dbReference type="ARBA" id="ARBA00022989"/>
    </source>
</evidence>
<dbReference type="PIRSF" id="PIRSF002869">
    <property type="entry name" value="MviN"/>
    <property type="match status" value="1"/>
</dbReference>
<dbReference type="GO" id="GO:0005886">
    <property type="term" value="C:plasma membrane"/>
    <property type="evidence" value="ECO:0007669"/>
    <property type="project" value="UniProtKB-SubCell"/>
</dbReference>
<feature type="transmembrane region" description="Helical" evidence="9">
    <location>
        <begin position="48"/>
        <end position="69"/>
    </location>
</feature>
<dbReference type="PANTHER" id="PTHR47019:SF1">
    <property type="entry name" value="LIPID II FLIPPASE MURJ"/>
    <property type="match status" value="1"/>
</dbReference>
<keyword evidence="2 8" id="KW-1003">Cell membrane</keyword>
<dbReference type="GO" id="GO:0015648">
    <property type="term" value="F:lipid-linked peptidoglycan transporter activity"/>
    <property type="evidence" value="ECO:0007669"/>
    <property type="project" value="UniProtKB-UniRule"/>
</dbReference>
<keyword evidence="3 9" id="KW-0812">Transmembrane</keyword>
<gene>
    <name evidence="10" type="primary">murJ</name>
    <name evidence="10" type="ORF">H8707_12365</name>
</gene>
<feature type="transmembrane region" description="Helical" evidence="9">
    <location>
        <begin position="164"/>
        <end position="183"/>
    </location>
</feature>
<feature type="transmembrane region" description="Helical" evidence="9">
    <location>
        <begin position="477"/>
        <end position="496"/>
    </location>
</feature>
<feature type="transmembrane region" description="Helical" evidence="9">
    <location>
        <begin position="229"/>
        <end position="250"/>
    </location>
</feature>
<comment type="caution">
    <text evidence="10">The sequence shown here is derived from an EMBL/GenBank/DDBJ whole genome shotgun (WGS) entry which is preliminary data.</text>
</comment>
<dbReference type="GO" id="GO:0008360">
    <property type="term" value="P:regulation of cell shape"/>
    <property type="evidence" value="ECO:0007669"/>
    <property type="project" value="UniProtKB-UniRule"/>
</dbReference>
<dbReference type="InterPro" id="IPR004268">
    <property type="entry name" value="MurJ"/>
</dbReference>
<dbReference type="GO" id="GO:0071555">
    <property type="term" value="P:cell wall organization"/>
    <property type="evidence" value="ECO:0007669"/>
    <property type="project" value="UniProtKB-UniRule"/>
</dbReference>
<evidence type="ECO:0000256" key="1">
    <source>
        <dbReference type="ARBA" id="ARBA00004651"/>
    </source>
</evidence>
<keyword evidence="6 9" id="KW-1133">Transmembrane helix</keyword>
<comment type="subcellular location">
    <subcellularLocation>
        <location evidence="1">Cell membrane</location>
        <topology evidence="1">Multi-pass membrane protein</topology>
    </subcellularLocation>
</comment>
<feature type="transmembrane region" description="Helical" evidence="9">
    <location>
        <begin position="12"/>
        <end position="36"/>
    </location>
</feature>
<name>A0A926EZ15_9FIRM</name>
<evidence type="ECO:0000313" key="10">
    <source>
        <dbReference type="EMBL" id="MBC8589009.1"/>
    </source>
</evidence>
<proteinExistence type="inferred from homology"/>
<dbReference type="Proteomes" id="UP000601171">
    <property type="component" value="Unassembled WGS sequence"/>
</dbReference>
<dbReference type="PRINTS" id="PR01806">
    <property type="entry name" value="VIRFACTRMVIN"/>
</dbReference>
<accession>A0A926EZ15</accession>
<keyword evidence="11" id="KW-1185">Reference proteome</keyword>
<evidence type="ECO:0000256" key="2">
    <source>
        <dbReference type="ARBA" id="ARBA00022475"/>
    </source>
</evidence>
<dbReference type="AlphaFoldDB" id="A0A926EZ15"/>
<feature type="transmembrane region" description="Helical" evidence="9">
    <location>
        <begin position="312"/>
        <end position="336"/>
    </location>
</feature>
<reference evidence="10" key="1">
    <citation type="submission" date="2020-08" db="EMBL/GenBank/DDBJ databases">
        <title>Genome public.</title>
        <authorList>
            <person name="Liu C."/>
            <person name="Sun Q."/>
        </authorList>
    </citation>
    <scope>NUCLEOTIDE SEQUENCE</scope>
    <source>
        <strain evidence="10">BX21</strain>
    </source>
</reference>
<dbReference type="InterPro" id="IPR051050">
    <property type="entry name" value="Lipid_II_flippase_MurJ/MviN"/>
</dbReference>
<organism evidence="10 11">
    <name type="scientific">Paratissierella segnis</name>
    <dbReference type="NCBI Taxonomy" id="2763679"/>
    <lineage>
        <taxon>Bacteria</taxon>
        <taxon>Bacillati</taxon>
        <taxon>Bacillota</taxon>
        <taxon>Tissierellia</taxon>
        <taxon>Tissierellales</taxon>
        <taxon>Tissierellaceae</taxon>
        <taxon>Paratissierella</taxon>
    </lineage>
</organism>
<comment type="function">
    <text evidence="8">Involved in peptidoglycan biosynthesis. Transports lipid-linked peptidoglycan precursors from the inner to the outer leaflet of the cytoplasmic membrane.</text>
</comment>
<keyword evidence="4 8" id="KW-0133">Cell shape</keyword>
<keyword evidence="8" id="KW-0813">Transport</keyword>
<dbReference type="PANTHER" id="PTHR47019">
    <property type="entry name" value="LIPID II FLIPPASE MURJ"/>
    <property type="match status" value="1"/>
</dbReference>
<feature type="transmembrane region" description="Helical" evidence="9">
    <location>
        <begin position="356"/>
        <end position="376"/>
    </location>
</feature>
<dbReference type="NCBIfam" id="TIGR01695">
    <property type="entry name" value="murJ_mviN"/>
    <property type="match status" value="1"/>
</dbReference>
<feature type="transmembrane region" description="Helical" evidence="9">
    <location>
        <begin position="131"/>
        <end position="152"/>
    </location>
</feature>